<feature type="binding site" evidence="17">
    <location>
        <position position="275"/>
    </location>
    <ligand>
        <name>FAD</name>
        <dbReference type="ChEBI" id="CHEBI:57692"/>
    </ligand>
</feature>
<keyword evidence="8" id="KW-0256">Endoplasmic reticulum</keyword>
<feature type="binding site" evidence="17">
    <location>
        <position position="191"/>
    </location>
    <ligand>
        <name>FAD</name>
        <dbReference type="ChEBI" id="CHEBI:57692"/>
    </ligand>
</feature>
<evidence type="ECO:0000256" key="19">
    <source>
        <dbReference type="SAM" id="SignalP"/>
    </source>
</evidence>
<evidence type="ECO:0000256" key="1">
    <source>
        <dbReference type="ARBA" id="ARBA00001974"/>
    </source>
</evidence>
<sequence>MRWFHSGIVVLLLVIITTVSGIKPPVNSNVNANSPSLHEFRDSPFNDIDSFHNSVIEGSSDITFQQIDDVNTVIRSTLKKIVNEPFFKIFKLNLYKSCPFWKDEGFCLYRSCAVDTINDWSELPEIWQPENLGKLEKSKNGAETREHKKNLVGNLSDDECIDEIKDNDYCEIDGDDDEDCVYVNLVDNPERFTGYGGEQSFQIWKAIYEENCFYSSQKDNGLDKNDNEIDQCIEKQIFYKLVSGMHSSISTHLTNEYLNLKTKEYEPNLLQFMFKVGNFRERLENMYLNYILVVKSLIKIYQFHVLDKLSLCGPEFSDKEVELKEDLKNLIEPFLSLSKTSENSAVLFDEDSLFQESNADELKNEFKTRFRNVSSIMDCVHCERCRLWGKLQTIGYGTSLKILFELNDKNLQDKNFELQKIELIALINTFDRLSKGIESVMNFESMFIKGLNEESLETGGDDAALEQEVINLDKDSFRLPSFEDNDDSVSHSKKFDTGKADNRNYGSSYENSFKNRKTLKESFSEEIENVKEALKLIWFSYTSLPRIIYSLVVVKLNYYWNMFIGRSQYYDANQHFKELFTVSTTTHRDEL</sequence>
<proteinExistence type="inferred from homology"/>
<dbReference type="PANTHER" id="PTHR12613">
    <property type="entry name" value="ERO1-RELATED"/>
    <property type="match status" value="1"/>
</dbReference>
<dbReference type="Pfam" id="PF04137">
    <property type="entry name" value="ERO1"/>
    <property type="match status" value="1"/>
</dbReference>
<keyword evidence="7 19" id="KW-0732">Signal</keyword>
<reference evidence="21" key="1">
    <citation type="submission" date="2016-05" db="EMBL/GenBank/DDBJ databases">
        <title>Comparative genomics of biotechnologically important yeasts.</title>
        <authorList>
            <consortium name="DOE Joint Genome Institute"/>
            <person name="Riley R."/>
            <person name="Haridas S."/>
            <person name="Wolfe K.H."/>
            <person name="Lopes M.R."/>
            <person name="Hittinger C.T."/>
            <person name="Goker M."/>
            <person name="Salamov A."/>
            <person name="Wisecaver J."/>
            <person name="Long T.M."/>
            <person name="Aerts A.L."/>
            <person name="Barry K."/>
            <person name="Choi C."/>
            <person name="Clum A."/>
            <person name="Coughlan A.Y."/>
            <person name="Deshpande S."/>
            <person name="Douglass A.P."/>
            <person name="Hanson S.J."/>
            <person name="Klenk H.-P."/>
            <person name="Labutti K."/>
            <person name="Lapidus A."/>
            <person name="Lindquist E."/>
            <person name="Lipzen A."/>
            <person name="Meier-Kolthoff J.P."/>
            <person name="Ohm R.A."/>
            <person name="Otillar R.P."/>
            <person name="Pangilinan J."/>
            <person name="Peng Y."/>
            <person name="Rokas A."/>
            <person name="Rosa C.A."/>
            <person name="Scheuner C."/>
            <person name="Sibirny A.A."/>
            <person name="Slot J.C."/>
            <person name="Stielow J.B."/>
            <person name="Sun H."/>
            <person name="Kurtzman C.P."/>
            <person name="Blackwell M."/>
            <person name="Grigoriev I.V."/>
            <person name="Jeffries T.W."/>
        </authorList>
    </citation>
    <scope>NUCLEOTIDE SEQUENCE [LARGE SCALE GENOMIC DNA]</scope>
    <source>
        <strain evidence="21">NRRL Y-2460</strain>
    </source>
</reference>
<evidence type="ECO:0000256" key="12">
    <source>
        <dbReference type="ARBA" id="ARBA00023136"/>
    </source>
</evidence>
<feature type="binding site" evidence="17">
    <location>
        <position position="193"/>
    </location>
    <ligand>
        <name>FAD</name>
        <dbReference type="ChEBI" id="CHEBI:57692"/>
    </ligand>
</feature>
<accession>A0A1E4TT70</accession>
<keyword evidence="12" id="KW-0472">Membrane</keyword>
<feature type="active site" evidence="16">
    <location>
        <position position="385"/>
    </location>
</feature>
<evidence type="ECO:0000256" key="10">
    <source>
        <dbReference type="ARBA" id="ARBA00022982"/>
    </source>
</evidence>
<protein>
    <recommendedName>
        <fullName evidence="22">Endoplasmic oxidoreductin</fullName>
    </recommendedName>
</protein>
<evidence type="ECO:0000256" key="17">
    <source>
        <dbReference type="PIRSR" id="PIRSR017205-2"/>
    </source>
</evidence>
<evidence type="ECO:0000256" key="11">
    <source>
        <dbReference type="ARBA" id="ARBA00023002"/>
    </source>
</evidence>
<evidence type="ECO:0000313" key="21">
    <source>
        <dbReference type="Proteomes" id="UP000094236"/>
    </source>
</evidence>
<dbReference type="InterPro" id="IPR007266">
    <property type="entry name" value="Ero1"/>
</dbReference>
<comment type="similarity">
    <text evidence="3">Belongs to the EROs family.</text>
</comment>
<keyword evidence="10" id="KW-0249">Electron transport</keyword>
<keyword evidence="11" id="KW-0560">Oxidoreductase</keyword>
<dbReference type="OrthoDB" id="269384at2759"/>
<dbReference type="PANTHER" id="PTHR12613:SF0">
    <property type="entry name" value="ERO1-LIKE PROTEIN"/>
    <property type="match status" value="1"/>
</dbReference>
<dbReference type="SUPFAM" id="SSF110019">
    <property type="entry name" value="ERO1-like"/>
    <property type="match status" value="1"/>
</dbReference>
<evidence type="ECO:0000256" key="6">
    <source>
        <dbReference type="ARBA" id="ARBA00022630"/>
    </source>
</evidence>
<dbReference type="EMBL" id="KV454015">
    <property type="protein sequence ID" value="ODV94930.1"/>
    <property type="molecule type" value="Genomic_DNA"/>
</dbReference>
<feature type="binding site" evidence="17">
    <location>
        <position position="204"/>
    </location>
    <ligand>
        <name>FAD</name>
        <dbReference type="ChEBI" id="CHEBI:57692"/>
    </ligand>
</feature>
<evidence type="ECO:0000256" key="9">
    <source>
        <dbReference type="ARBA" id="ARBA00022827"/>
    </source>
</evidence>
<evidence type="ECO:0000256" key="7">
    <source>
        <dbReference type="ARBA" id="ARBA00022729"/>
    </source>
</evidence>
<evidence type="ECO:0008006" key="22">
    <source>
        <dbReference type="Google" id="ProtNLM"/>
    </source>
</evidence>
<evidence type="ECO:0000256" key="8">
    <source>
        <dbReference type="ARBA" id="ARBA00022824"/>
    </source>
</evidence>
<dbReference type="GO" id="GO:0016972">
    <property type="term" value="F:thiol oxidase activity"/>
    <property type="evidence" value="ECO:0007669"/>
    <property type="project" value="EnsemblFungi"/>
</dbReference>
<dbReference type="InterPro" id="IPR037192">
    <property type="entry name" value="ERO1-like_sf"/>
</dbReference>
<feature type="signal peptide" evidence="19">
    <location>
        <begin position="1"/>
        <end position="21"/>
    </location>
</feature>
<evidence type="ECO:0000256" key="16">
    <source>
        <dbReference type="PIRSR" id="PIRSR017205-1"/>
    </source>
</evidence>
<keyword evidence="9 17" id="KW-0274">FAD</keyword>
<feature type="binding site" evidence="17">
    <location>
        <position position="243"/>
    </location>
    <ligand>
        <name>FAD</name>
        <dbReference type="ChEBI" id="CHEBI:57692"/>
    </ligand>
</feature>
<comment type="cofactor">
    <cofactor evidence="1 17">
        <name>FAD</name>
        <dbReference type="ChEBI" id="CHEBI:57692"/>
    </cofactor>
</comment>
<keyword evidence="6" id="KW-0285">Flavoprotein</keyword>
<feature type="disulfide bond" description="Redox-active" evidence="18">
    <location>
        <begin position="382"/>
        <end position="385"/>
    </location>
</feature>
<dbReference type="GO" id="GO:0034975">
    <property type="term" value="P:protein folding in endoplasmic reticulum"/>
    <property type="evidence" value="ECO:0007669"/>
    <property type="project" value="EnsemblFungi"/>
</dbReference>
<dbReference type="GO" id="GO:0015035">
    <property type="term" value="F:protein-disulfide reductase activity"/>
    <property type="evidence" value="ECO:0007669"/>
    <property type="project" value="InterPro"/>
</dbReference>
<feature type="disulfide bond" description="Redox-active" evidence="18">
    <location>
        <begin position="107"/>
        <end position="112"/>
    </location>
</feature>
<keyword evidence="21" id="KW-1185">Reference proteome</keyword>
<evidence type="ECO:0000256" key="13">
    <source>
        <dbReference type="ARBA" id="ARBA00023157"/>
    </source>
</evidence>
<name>A0A1E4TT70_PACTA</name>
<feature type="active site" description="Nucleophile" evidence="16">
    <location>
        <position position="382"/>
    </location>
</feature>
<evidence type="ECO:0000256" key="4">
    <source>
        <dbReference type="ARBA" id="ARBA00011802"/>
    </source>
</evidence>
<dbReference type="STRING" id="669874.A0A1E4TT70"/>
<evidence type="ECO:0000256" key="18">
    <source>
        <dbReference type="PIRSR" id="PIRSR017205-3"/>
    </source>
</evidence>
<dbReference type="AlphaFoldDB" id="A0A1E4TT70"/>
<feature type="chain" id="PRO_5009163335" description="Endoplasmic oxidoreductin" evidence="19">
    <location>
        <begin position="22"/>
        <end position="591"/>
    </location>
</feature>
<organism evidence="20 21">
    <name type="scientific">Pachysolen tannophilus NRRL Y-2460</name>
    <dbReference type="NCBI Taxonomy" id="669874"/>
    <lineage>
        <taxon>Eukaryota</taxon>
        <taxon>Fungi</taxon>
        <taxon>Dikarya</taxon>
        <taxon>Ascomycota</taxon>
        <taxon>Saccharomycotina</taxon>
        <taxon>Pichiomycetes</taxon>
        <taxon>Pachysolenaceae</taxon>
        <taxon>Pachysolen</taxon>
    </lineage>
</organism>
<evidence type="ECO:0000256" key="5">
    <source>
        <dbReference type="ARBA" id="ARBA00022448"/>
    </source>
</evidence>
<gene>
    <name evidence="20" type="ORF">PACTADRAFT_43436</name>
</gene>
<evidence type="ECO:0000313" key="20">
    <source>
        <dbReference type="EMBL" id="ODV94930.1"/>
    </source>
</evidence>
<keyword evidence="5" id="KW-0813">Transport</keyword>
<dbReference type="GO" id="GO:0071949">
    <property type="term" value="F:FAD binding"/>
    <property type="evidence" value="ECO:0007669"/>
    <property type="project" value="InterPro"/>
</dbReference>
<dbReference type="GO" id="GO:0005789">
    <property type="term" value="C:endoplasmic reticulum membrane"/>
    <property type="evidence" value="ECO:0007669"/>
    <property type="project" value="UniProtKB-SubCell"/>
</dbReference>
<feature type="binding site" evidence="17">
    <location>
        <position position="246"/>
    </location>
    <ligand>
        <name>FAD</name>
        <dbReference type="ChEBI" id="CHEBI:57692"/>
    </ligand>
</feature>
<evidence type="ECO:0000256" key="3">
    <source>
        <dbReference type="ARBA" id="ARBA00008277"/>
    </source>
</evidence>
<keyword evidence="14" id="KW-0325">Glycoprotein</keyword>
<evidence type="ECO:0000256" key="15">
    <source>
        <dbReference type="ARBA" id="ARBA00023284"/>
    </source>
</evidence>
<dbReference type="Proteomes" id="UP000094236">
    <property type="component" value="Unassembled WGS sequence"/>
</dbReference>
<comment type="subunit">
    <text evidence="4">May function both as a monomer and a homodimer.</text>
</comment>
<comment type="subcellular location">
    <subcellularLocation>
        <location evidence="2">Endoplasmic reticulum membrane</location>
        <topology evidence="2">Peripheral membrane protein</topology>
        <orientation evidence="2">Lumenal side</orientation>
    </subcellularLocation>
</comment>
<keyword evidence="15" id="KW-0676">Redox-active center</keyword>
<evidence type="ECO:0000256" key="2">
    <source>
        <dbReference type="ARBA" id="ARBA00004367"/>
    </source>
</evidence>
<dbReference type="PIRSF" id="PIRSF017205">
    <property type="entry name" value="ERO1"/>
    <property type="match status" value="1"/>
</dbReference>
<keyword evidence="13 18" id="KW-1015">Disulfide bond</keyword>
<evidence type="ECO:0000256" key="14">
    <source>
        <dbReference type="ARBA" id="ARBA00023180"/>
    </source>
</evidence>